<feature type="transmembrane region" description="Helical" evidence="6">
    <location>
        <begin position="99"/>
        <end position="120"/>
    </location>
</feature>
<comment type="subcellular location">
    <subcellularLocation>
        <location evidence="1">Cell membrane</location>
        <topology evidence="1">Multi-pass membrane protein</topology>
    </subcellularLocation>
</comment>
<evidence type="ECO:0000256" key="5">
    <source>
        <dbReference type="ARBA" id="ARBA00023136"/>
    </source>
</evidence>
<evidence type="ECO:0000256" key="2">
    <source>
        <dbReference type="ARBA" id="ARBA00022475"/>
    </source>
</evidence>
<keyword evidence="3 6" id="KW-0812">Transmembrane</keyword>
<dbReference type="PANTHER" id="PTHR40035">
    <property type="entry name" value="ATP SYNTHASE PROTEIN I"/>
    <property type="match status" value="1"/>
</dbReference>
<dbReference type="Proteomes" id="UP000294746">
    <property type="component" value="Unassembled WGS sequence"/>
</dbReference>
<dbReference type="Pfam" id="PF03899">
    <property type="entry name" value="ATP-synt_I"/>
    <property type="match status" value="1"/>
</dbReference>
<gene>
    <name evidence="7" type="ORF">EDD57_10878</name>
</gene>
<dbReference type="InterPro" id="IPR005598">
    <property type="entry name" value="ATP_synth_I"/>
</dbReference>
<accession>A0A4R2SAJ7</accession>
<comment type="caution">
    <text evidence="7">The sequence shown here is derived from an EMBL/GenBank/DDBJ whole genome shotgun (WGS) entry which is preliminary data.</text>
</comment>
<dbReference type="RefSeq" id="WP_131848282.1">
    <property type="nucleotide sequence ID" value="NZ_SLXV01000008.1"/>
</dbReference>
<dbReference type="EMBL" id="SLXV01000008">
    <property type="protein sequence ID" value="TCP69509.1"/>
    <property type="molecule type" value="Genomic_DNA"/>
</dbReference>
<dbReference type="PANTHER" id="PTHR40035:SF1">
    <property type="entry name" value="ATP SYNTHASE PROTEIN I"/>
    <property type="match status" value="1"/>
</dbReference>
<keyword evidence="8" id="KW-1185">Reference proteome</keyword>
<feature type="transmembrane region" description="Helical" evidence="6">
    <location>
        <begin position="12"/>
        <end position="29"/>
    </location>
</feature>
<name>A0A4R2SAJ7_9BACL</name>
<dbReference type="InterPro" id="IPR039072">
    <property type="entry name" value="ATP_synth_I_Bacilli"/>
</dbReference>
<organism evidence="7 8">
    <name type="scientific">Baia soyae</name>
    <dbReference type="NCBI Taxonomy" id="1544746"/>
    <lineage>
        <taxon>Bacteria</taxon>
        <taxon>Bacillati</taxon>
        <taxon>Bacillota</taxon>
        <taxon>Bacilli</taxon>
        <taxon>Bacillales</taxon>
        <taxon>Thermoactinomycetaceae</taxon>
        <taxon>Baia</taxon>
    </lineage>
</organism>
<protein>
    <submittedName>
        <fullName evidence="7">ATP synthase I subunit</fullName>
    </submittedName>
</protein>
<keyword evidence="5 6" id="KW-0472">Membrane</keyword>
<evidence type="ECO:0000313" key="8">
    <source>
        <dbReference type="Proteomes" id="UP000294746"/>
    </source>
</evidence>
<evidence type="ECO:0000256" key="3">
    <source>
        <dbReference type="ARBA" id="ARBA00022692"/>
    </source>
</evidence>
<dbReference type="GO" id="GO:0005886">
    <property type="term" value="C:plasma membrane"/>
    <property type="evidence" value="ECO:0007669"/>
    <property type="project" value="UniProtKB-SubCell"/>
</dbReference>
<proteinExistence type="predicted"/>
<keyword evidence="2" id="KW-1003">Cell membrane</keyword>
<evidence type="ECO:0000256" key="4">
    <source>
        <dbReference type="ARBA" id="ARBA00022989"/>
    </source>
</evidence>
<sequence length="126" mass="13926">MESTTKPIYYRVVMITLVLFITLLAFWLLTPHKSLLAGVALGLSVSLYNFLHLARRVRLAGESVIETGTARTGLGFIQRILMVTFAVLIAVRFPEQIDGRGIALGAPVCYILSLFVYISLPANRKS</sequence>
<feature type="transmembrane region" description="Helical" evidence="6">
    <location>
        <begin position="35"/>
        <end position="54"/>
    </location>
</feature>
<feature type="transmembrane region" description="Helical" evidence="6">
    <location>
        <begin position="74"/>
        <end position="93"/>
    </location>
</feature>
<dbReference type="AlphaFoldDB" id="A0A4R2SAJ7"/>
<evidence type="ECO:0000256" key="1">
    <source>
        <dbReference type="ARBA" id="ARBA00004651"/>
    </source>
</evidence>
<evidence type="ECO:0000256" key="6">
    <source>
        <dbReference type="SAM" id="Phobius"/>
    </source>
</evidence>
<dbReference type="OrthoDB" id="2355635at2"/>
<evidence type="ECO:0000313" key="7">
    <source>
        <dbReference type="EMBL" id="TCP69509.1"/>
    </source>
</evidence>
<reference evidence="7 8" key="1">
    <citation type="submission" date="2019-03" db="EMBL/GenBank/DDBJ databases">
        <title>Genomic Encyclopedia of Type Strains, Phase IV (KMG-IV): sequencing the most valuable type-strain genomes for metagenomic binning, comparative biology and taxonomic classification.</title>
        <authorList>
            <person name="Goeker M."/>
        </authorList>
    </citation>
    <scope>NUCLEOTIDE SEQUENCE [LARGE SCALE GENOMIC DNA]</scope>
    <source>
        <strain evidence="7 8">DSM 46831</strain>
    </source>
</reference>
<keyword evidence="4 6" id="KW-1133">Transmembrane helix</keyword>